<feature type="signal peptide" evidence="2">
    <location>
        <begin position="1"/>
        <end position="26"/>
    </location>
</feature>
<dbReference type="InterPro" id="IPR036812">
    <property type="entry name" value="NAD(P)_OxRdtase_dom_sf"/>
</dbReference>
<keyword evidence="5" id="KW-1185">Reference proteome</keyword>
<name>A0A1H1PGB8_9GAMM</name>
<evidence type="ECO:0000313" key="5">
    <source>
        <dbReference type="Proteomes" id="UP000243207"/>
    </source>
</evidence>
<keyword evidence="2" id="KW-0732">Signal</keyword>
<organism evidence="4 5">
    <name type="scientific">Halopseudomonas xinjiangensis</name>
    <dbReference type="NCBI Taxonomy" id="487184"/>
    <lineage>
        <taxon>Bacteria</taxon>
        <taxon>Pseudomonadati</taxon>
        <taxon>Pseudomonadota</taxon>
        <taxon>Gammaproteobacteria</taxon>
        <taxon>Pseudomonadales</taxon>
        <taxon>Pseudomonadaceae</taxon>
        <taxon>Halopseudomonas</taxon>
    </lineage>
</organism>
<dbReference type="PANTHER" id="PTHR42686:SF1">
    <property type="entry name" value="GH17980P-RELATED"/>
    <property type="match status" value="1"/>
</dbReference>
<dbReference type="InterPro" id="IPR023210">
    <property type="entry name" value="NADP_OxRdtase_dom"/>
</dbReference>
<dbReference type="GO" id="GO:0005829">
    <property type="term" value="C:cytosol"/>
    <property type="evidence" value="ECO:0007669"/>
    <property type="project" value="TreeGrafter"/>
</dbReference>
<dbReference type="InterPro" id="IPR006311">
    <property type="entry name" value="TAT_signal"/>
</dbReference>
<dbReference type="STRING" id="487184.SAMN05216421_0911"/>
<reference evidence="5" key="1">
    <citation type="submission" date="2016-10" db="EMBL/GenBank/DDBJ databases">
        <authorList>
            <person name="Varghese N."/>
            <person name="Submissions S."/>
        </authorList>
    </citation>
    <scope>NUCLEOTIDE SEQUENCE [LARGE SCALE GENOMIC DNA]</scope>
    <source>
        <strain evidence="5">NRRL B-51270</strain>
    </source>
</reference>
<dbReference type="EMBL" id="LT629736">
    <property type="protein sequence ID" value="SDS10348.1"/>
    <property type="molecule type" value="Genomic_DNA"/>
</dbReference>
<dbReference type="PANTHER" id="PTHR42686">
    <property type="entry name" value="GH17980P-RELATED"/>
    <property type="match status" value="1"/>
</dbReference>
<evidence type="ECO:0000313" key="4">
    <source>
        <dbReference type="EMBL" id="SDS10348.1"/>
    </source>
</evidence>
<dbReference type="Proteomes" id="UP000243207">
    <property type="component" value="Chromosome I"/>
</dbReference>
<feature type="domain" description="NADP-dependent oxidoreductase" evidence="3">
    <location>
        <begin position="60"/>
        <end position="360"/>
    </location>
</feature>
<dbReference type="CDD" id="cd19152">
    <property type="entry name" value="AKR_AKR15A"/>
    <property type="match status" value="1"/>
</dbReference>
<dbReference type="SUPFAM" id="SSF51430">
    <property type="entry name" value="NAD(P)-linked oxidoreductase"/>
    <property type="match status" value="1"/>
</dbReference>
<accession>A0A1H1PGB8</accession>
<protein>
    <submittedName>
        <fullName evidence="4">D-threo-aldose 1-dehydrogenase</fullName>
    </submittedName>
</protein>
<proteinExistence type="predicted"/>
<dbReference type="OrthoDB" id="9768851at2"/>
<feature type="chain" id="PRO_5009256595" evidence="2">
    <location>
        <begin position="27"/>
        <end position="374"/>
    </location>
</feature>
<evidence type="ECO:0000259" key="3">
    <source>
        <dbReference type="Pfam" id="PF00248"/>
    </source>
</evidence>
<dbReference type="GO" id="GO:0016491">
    <property type="term" value="F:oxidoreductase activity"/>
    <property type="evidence" value="ECO:0007669"/>
    <property type="project" value="InterPro"/>
</dbReference>
<feature type="compositionally biased region" description="Polar residues" evidence="1">
    <location>
        <begin position="34"/>
        <end position="46"/>
    </location>
</feature>
<dbReference type="RefSeq" id="WP_093392036.1">
    <property type="nucleotide sequence ID" value="NZ_LT629736.1"/>
</dbReference>
<feature type="region of interest" description="Disordered" evidence="1">
    <location>
        <begin position="32"/>
        <end position="56"/>
    </location>
</feature>
<dbReference type="PROSITE" id="PS51318">
    <property type="entry name" value="TAT"/>
    <property type="match status" value="1"/>
</dbReference>
<dbReference type="AlphaFoldDB" id="A0A1H1PGB8"/>
<gene>
    <name evidence="4" type="ORF">SAMN05216421_0911</name>
</gene>
<dbReference type="InterPro" id="IPR020471">
    <property type="entry name" value="AKR"/>
</dbReference>
<dbReference type="Pfam" id="PF00248">
    <property type="entry name" value="Aldo_ket_red"/>
    <property type="match status" value="1"/>
</dbReference>
<dbReference type="Gene3D" id="3.20.20.100">
    <property type="entry name" value="NADP-dependent oxidoreductase domain"/>
    <property type="match status" value="1"/>
</dbReference>
<sequence>MQRRTFLSNVAIAGAGLALAPALALAHAQGSQGGRSSQALPMNTGDSPRYRPPQRVGLGGAVGLGDMRRELSEEQALELLKTAWEQGIRYYDTSPWYGLGLSERRHAMLLSPRERDSYLLSSKTGRLLYPDPGYSHEAWQGTNHFNYKYDYSASATRRSIEDSLQRMGVPSLDMVFIHDLSPDNEDMGDEWTEYFDVAVKGAMPELSKMRDEGLIKGWGMGVNELPPARRAIEESDPDVILLATQYSLLKHADALDNLFPLAEQRNVSFVLGAPLNSGYLAGSEYYNYSRDVPKEMQQKRERYRQLAKDHDVDLRTAALHFCNAPSVVSSVLHGASTPEQVRQNVASMSATVNPEFWKAAKQQGLMEENAPVPG</sequence>
<evidence type="ECO:0000256" key="1">
    <source>
        <dbReference type="SAM" id="MobiDB-lite"/>
    </source>
</evidence>
<evidence type="ECO:0000256" key="2">
    <source>
        <dbReference type="SAM" id="SignalP"/>
    </source>
</evidence>